<feature type="transmembrane region" description="Helical" evidence="11">
    <location>
        <begin position="268"/>
        <end position="285"/>
    </location>
</feature>
<feature type="transmembrane region" description="Helical" evidence="11">
    <location>
        <begin position="292"/>
        <end position="313"/>
    </location>
</feature>
<evidence type="ECO:0000256" key="11">
    <source>
        <dbReference type="SAM" id="Phobius"/>
    </source>
</evidence>
<dbReference type="InterPro" id="IPR045221">
    <property type="entry name" value="Sphingomyelin_synth-like"/>
</dbReference>
<feature type="compositionally biased region" description="Basic and acidic residues" evidence="10">
    <location>
        <begin position="50"/>
        <end position="60"/>
    </location>
</feature>
<feature type="transmembrane region" description="Helical" evidence="11">
    <location>
        <begin position="167"/>
        <end position="191"/>
    </location>
</feature>
<evidence type="ECO:0000313" key="14">
    <source>
        <dbReference type="Proteomes" id="UP001591681"/>
    </source>
</evidence>
<evidence type="ECO:0000256" key="5">
    <source>
        <dbReference type="ARBA" id="ARBA00022919"/>
    </source>
</evidence>
<proteinExistence type="inferred from homology"/>
<feature type="region of interest" description="Disordered" evidence="10">
    <location>
        <begin position="1"/>
        <end position="61"/>
    </location>
</feature>
<dbReference type="AlphaFoldDB" id="A0ABD1J0F8"/>
<dbReference type="EMBL" id="JBHFQA010000022">
    <property type="protein sequence ID" value="KAL2079368.1"/>
    <property type="molecule type" value="Genomic_DNA"/>
</dbReference>
<organism evidence="13 14">
    <name type="scientific">Coilia grayii</name>
    <name type="common">Gray's grenadier anchovy</name>
    <dbReference type="NCBI Taxonomy" id="363190"/>
    <lineage>
        <taxon>Eukaryota</taxon>
        <taxon>Metazoa</taxon>
        <taxon>Chordata</taxon>
        <taxon>Craniata</taxon>
        <taxon>Vertebrata</taxon>
        <taxon>Euteleostomi</taxon>
        <taxon>Actinopterygii</taxon>
        <taxon>Neopterygii</taxon>
        <taxon>Teleostei</taxon>
        <taxon>Clupei</taxon>
        <taxon>Clupeiformes</taxon>
        <taxon>Clupeoidei</taxon>
        <taxon>Engraulidae</taxon>
        <taxon>Coilinae</taxon>
        <taxon>Coilia</taxon>
    </lineage>
</organism>
<evidence type="ECO:0000256" key="4">
    <source>
        <dbReference type="ARBA" id="ARBA00022692"/>
    </source>
</evidence>
<dbReference type="PANTHER" id="PTHR21290:SF24">
    <property type="entry name" value="PHOSPHATIDYLCHOLINE:CERAMIDE CHOLINEPHOSPHOTRANSFERASE 2"/>
    <property type="match status" value="1"/>
</dbReference>
<keyword evidence="3" id="KW-0808">Transferase</keyword>
<dbReference type="Pfam" id="PF14360">
    <property type="entry name" value="PAP2_C"/>
    <property type="match status" value="1"/>
</dbReference>
<evidence type="ECO:0000256" key="2">
    <source>
        <dbReference type="ARBA" id="ARBA00005441"/>
    </source>
</evidence>
<evidence type="ECO:0000256" key="1">
    <source>
        <dbReference type="ARBA" id="ARBA00004141"/>
    </source>
</evidence>
<protein>
    <recommendedName>
        <fullName evidence="12">Sphingomyelin synthase-like domain-containing protein</fullName>
    </recommendedName>
</protein>
<keyword evidence="14" id="KW-1185">Reference proteome</keyword>
<accession>A0ABD1J0F8</accession>
<evidence type="ECO:0000256" key="10">
    <source>
        <dbReference type="SAM" id="MobiDB-lite"/>
    </source>
</evidence>
<feature type="compositionally biased region" description="Acidic residues" evidence="10">
    <location>
        <begin position="1"/>
        <end position="11"/>
    </location>
</feature>
<dbReference type="CDD" id="cd01610">
    <property type="entry name" value="PAP2_like"/>
    <property type="match status" value="1"/>
</dbReference>
<feature type="transmembrane region" description="Helical" evidence="11">
    <location>
        <begin position="319"/>
        <end position="335"/>
    </location>
</feature>
<dbReference type="GO" id="GO:0016740">
    <property type="term" value="F:transferase activity"/>
    <property type="evidence" value="ECO:0007669"/>
    <property type="project" value="UniProtKB-KW"/>
</dbReference>
<feature type="transmembrane region" description="Helical" evidence="11">
    <location>
        <begin position="128"/>
        <end position="147"/>
    </location>
</feature>
<evidence type="ECO:0000256" key="6">
    <source>
        <dbReference type="ARBA" id="ARBA00022989"/>
    </source>
</evidence>
<evidence type="ECO:0000256" key="8">
    <source>
        <dbReference type="ARBA" id="ARBA00023136"/>
    </source>
</evidence>
<gene>
    <name evidence="13" type="ORF">ACEWY4_025112</name>
</gene>
<evidence type="ECO:0000313" key="13">
    <source>
        <dbReference type="EMBL" id="KAL2079368.1"/>
    </source>
</evidence>
<dbReference type="PANTHER" id="PTHR21290">
    <property type="entry name" value="SPHINGOMYELIN SYNTHETASE"/>
    <property type="match status" value="1"/>
</dbReference>
<dbReference type="Proteomes" id="UP001591681">
    <property type="component" value="Unassembled WGS sequence"/>
</dbReference>
<evidence type="ECO:0000256" key="7">
    <source>
        <dbReference type="ARBA" id="ARBA00023098"/>
    </source>
</evidence>
<evidence type="ECO:0000259" key="12">
    <source>
        <dbReference type="Pfam" id="PF14360"/>
    </source>
</evidence>
<dbReference type="InterPro" id="IPR025749">
    <property type="entry name" value="Sphingomyelin_synth-like_dom"/>
</dbReference>
<comment type="catalytic activity">
    <reaction evidence="9">
        <text>an N-acylsphing-4-enine + a 1,2-diacyl-sn-glycero-3-phosphoethanolamine = an N-acylsphing-4-enine 1-phosphoethanolamine + a 1,2-diacyl-sn-glycerol</text>
        <dbReference type="Rhea" id="RHEA:36079"/>
        <dbReference type="ChEBI" id="CHEBI:17815"/>
        <dbReference type="ChEBI" id="CHEBI:52639"/>
        <dbReference type="ChEBI" id="CHEBI:64612"/>
        <dbReference type="ChEBI" id="CHEBI:73203"/>
    </reaction>
    <physiologicalReaction direction="left-to-right" evidence="9">
        <dbReference type="Rhea" id="RHEA:36080"/>
    </physiologicalReaction>
</comment>
<reference evidence="13 14" key="1">
    <citation type="submission" date="2024-09" db="EMBL/GenBank/DDBJ databases">
        <title>A chromosome-level genome assembly of Gray's grenadier anchovy, Coilia grayii.</title>
        <authorList>
            <person name="Fu Z."/>
        </authorList>
    </citation>
    <scope>NUCLEOTIDE SEQUENCE [LARGE SCALE GENOMIC DNA]</scope>
    <source>
        <strain evidence="13">G4</strain>
        <tissue evidence="13">Muscle</tissue>
    </source>
</reference>
<evidence type="ECO:0000256" key="3">
    <source>
        <dbReference type="ARBA" id="ARBA00022679"/>
    </source>
</evidence>
<sequence>MAAPELLDEREEGGTSSSSSQIGDHVEVTIETRPQSDMEMTSASAPGPRSADDTLDEGRNHGNSLRLARALRAGLLRKNQDYVRIKIPRSRGARGGAGGDGGSTQGRRGVLAQSANPLPQEWWKTGVAFVYTCSCLLLTTGVITMVHERVPSQVPPLPDKFFDLVPRMPGAFSVTEINGMLLVGLFFVQWLFLKHRAIVGRRFFFLQGTLYLYRCLTMYLTTLPVPGTHMNCAPKLYGDAQGKVYRMLKMVSGGGLSITGSHIMCGDYLYSGHTVMLTLTFLFIREYSPRSLWWYHLICWLLSAVGVVCILLAHDHYSIDVVVAYFITTRIFYWYHTMANNQAMRGSPHNYLSHTWWTPIFNFLERNVRMPVPCTFAWPIPIPTSWLTNPCRRYSMVQTTREE</sequence>
<keyword evidence="4 11" id="KW-0812">Transmembrane</keyword>
<dbReference type="GO" id="GO:0016020">
    <property type="term" value="C:membrane"/>
    <property type="evidence" value="ECO:0007669"/>
    <property type="project" value="UniProtKB-SubCell"/>
</dbReference>
<keyword evidence="5" id="KW-0746">Sphingolipid metabolism</keyword>
<feature type="compositionally biased region" description="Basic and acidic residues" evidence="10">
    <location>
        <begin position="24"/>
        <end position="36"/>
    </location>
</feature>
<comment type="similarity">
    <text evidence="2">Belongs to the sphingomyelin synthase family.</text>
</comment>
<feature type="domain" description="Sphingomyelin synthase-like" evidence="12">
    <location>
        <begin position="264"/>
        <end position="337"/>
    </location>
</feature>
<keyword evidence="7" id="KW-0443">Lipid metabolism</keyword>
<comment type="subcellular location">
    <subcellularLocation>
        <location evidence="1">Membrane</location>
        <topology evidence="1">Multi-pass membrane protein</topology>
    </subcellularLocation>
</comment>
<keyword evidence="8 11" id="KW-0472">Membrane</keyword>
<comment type="caution">
    <text evidence="13">The sequence shown here is derived from an EMBL/GenBank/DDBJ whole genome shotgun (WGS) entry which is preliminary data.</text>
</comment>
<feature type="transmembrane region" description="Helical" evidence="11">
    <location>
        <begin position="203"/>
        <end position="221"/>
    </location>
</feature>
<evidence type="ECO:0000256" key="9">
    <source>
        <dbReference type="ARBA" id="ARBA00049904"/>
    </source>
</evidence>
<name>A0ABD1J0F8_9TELE</name>
<dbReference type="GO" id="GO:0006665">
    <property type="term" value="P:sphingolipid metabolic process"/>
    <property type="evidence" value="ECO:0007669"/>
    <property type="project" value="UniProtKB-KW"/>
</dbReference>
<keyword evidence="6 11" id="KW-1133">Transmembrane helix</keyword>